<comment type="caution">
    <text evidence="1">The sequence shown here is derived from an EMBL/GenBank/DDBJ whole genome shotgun (WGS) entry which is preliminary data.</text>
</comment>
<dbReference type="EMBL" id="JWZT01001949">
    <property type="protein sequence ID" value="KII70858.1"/>
    <property type="molecule type" value="Genomic_DNA"/>
</dbReference>
<sequence>MSDMPLLSLYSLHAEDDTVYLTGPFSSATTVPDIEQAIAIQGQTVSFARILVSSISADTQFIRKLSSPLILQLLPRISRVRFRARHSLSTPTRDSKTHNITSLGLSETDIAWFARR</sequence>
<evidence type="ECO:0000313" key="2">
    <source>
        <dbReference type="Proteomes" id="UP000031668"/>
    </source>
</evidence>
<evidence type="ECO:0000313" key="1">
    <source>
        <dbReference type="EMBL" id="KII70858.1"/>
    </source>
</evidence>
<proteinExistence type="predicted"/>
<accession>A0A0C2JNB1</accession>
<dbReference type="AlphaFoldDB" id="A0A0C2JNB1"/>
<gene>
    <name evidence="1" type="ORF">RF11_00758</name>
</gene>
<organism evidence="1 2">
    <name type="scientific">Thelohanellus kitauei</name>
    <name type="common">Myxosporean</name>
    <dbReference type="NCBI Taxonomy" id="669202"/>
    <lineage>
        <taxon>Eukaryota</taxon>
        <taxon>Metazoa</taxon>
        <taxon>Cnidaria</taxon>
        <taxon>Myxozoa</taxon>
        <taxon>Myxosporea</taxon>
        <taxon>Bivalvulida</taxon>
        <taxon>Platysporina</taxon>
        <taxon>Myxobolidae</taxon>
        <taxon>Thelohanellus</taxon>
    </lineage>
</organism>
<reference evidence="1 2" key="1">
    <citation type="journal article" date="2014" name="Genome Biol. Evol.">
        <title>The genome of the myxosporean Thelohanellus kitauei shows adaptations to nutrient acquisition within its fish host.</title>
        <authorList>
            <person name="Yang Y."/>
            <person name="Xiong J."/>
            <person name="Zhou Z."/>
            <person name="Huo F."/>
            <person name="Miao W."/>
            <person name="Ran C."/>
            <person name="Liu Y."/>
            <person name="Zhang J."/>
            <person name="Feng J."/>
            <person name="Wang M."/>
            <person name="Wang M."/>
            <person name="Wang L."/>
            <person name="Yao B."/>
        </authorList>
    </citation>
    <scope>NUCLEOTIDE SEQUENCE [LARGE SCALE GENOMIC DNA]</scope>
    <source>
        <strain evidence="1">Wuqing</strain>
    </source>
</reference>
<keyword evidence="2" id="KW-1185">Reference proteome</keyword>
<protein>
    <submittedName>
        <fullName evidence="1">Uncharacterized protein</fullName>
    </submittedName>
</protein>
<dbReference type="Proteomes" id="UP000031668">
    <property type="component" value="Unassembled WGS sequence"/>
</dbReference>
<name>A0A0C2JNB1_THEKT</name>